<evidence type="ECO:0000313" key="3">
    <source>
        <dbReference type="Proteomes" id="UP001238540"/>
    </source>
</evidence>
<proteinExistence type="predicted"/>
<feature type="compositionally biased region" description="Basic and acidic residues" evidence="1">
    <location>
        <begin position="1"/>
        <end position="14"/>
    </location>
</feature>
<dbReference type="RefSeq" id="WP_170883563.1">
    <property type="nucleotide sequence ID" value="NZ_JABEYA020000011.1"/>
</dbReference>
<comment type="caution">
    <text evidence="2">The sequence shown here is derived from an EMBL/GenBank/DDBJ whole genome shotgun (WGS) entry which is preliminary data.</text>
</comment>
<name>A0ABT8BQ41_9VIBR</name>
<accession>A0ABT8BQ41</accession>
<gene>
    <name evidence="2" type="ORF">QWZ16_03710</name>
</gene>
<feature type="region of interest" description="Disordered" evidence="1">
    <location>
        <begin position="1"/>
        <end position="55"/>
    </location>
</feature>
<sequence length="55" mass="6227">MITYRPESKGDRQIKGNTGAPKISRHTEGKKEAIRYENDTTQDKFSNGGLTRDND</sequence>
<organism evidence="2 3">
    <name type="scientific">Vibrio ostreicida</name>
    <dbReference type="NCBI Taxonomy" id="526588"/>
    <lineage>
        <taxon>Bacteria</taxon>
        <taxon>Pseudomonadati</taxon>
        <taxon>Pseudomonadota</taxon>
        <taxon>Gammaproteobacteria</taxon>
        <taxon>Vibrionales</taxon>
        <taxon>Vibrionaceae</taxon>
        <taxon>Vibrio</taxon>
    </lineage>
</organism>
<keyword evidence="3" id="KW-1185">Reference proteome</keyword>
<dbReference type="EMBL" id="JAUFQC010000001">
    <property type="protein sequence ID" value="MDN3608848.1"/>
    <property type="molecule type" value="Genomic_DNA"/>
</dbReference>
<reference evidence="3" key="1">
    <citation type="journal article" date="2019" name="Int. J. Syst. Evol. Microbiol.">
        <title>The Global Catalogue of Microorganisms (GCM) 10K type strain sequencing project: providing services to taxonomists for standard genome sequencing and annotation.</title>
        <authorList>
            <consortium name="The Broad Institute Genomics Platform"/>
            <consortium name="The Broad Institute Genome Sequencing Center for Infectious Disease"/>
            <person name="Wu L."/>
            <person name="Ma J."/>
        </authorList>
    </citation>
    <scope>NUCLEOTIDE SEQUENCE [LARGE SCALE GENOMIC DNA]</scope>
    <source>
        <strain evidence="3">CECT 7398</strain>
    </source>
</reference>
<dbReference type="Proteomes" id="UP001238540">
    <property type="component" value="Unassembled WGS sequence"/>
</dbReference>
<evidence type="ECO:0000256" key="1">
    <source>
        <dbReference type="SAM" id="MobiDB-lite"/>
    </source>
</evidence>
<evidence type="ECO:0000313" key="2">
    <source>
        <dbReference type="EMBL" id="MDN3608848.1"/>
    </source>
</evidence>
<feature type="compositionally biased region" description="Basic and acidic residues" evidence="1">
    <location>
        <begin position="25"/>
        <end position="42"/>
    </location>
</feature>
<protein>
    <submittedName>
        <fullName evidence="2">Uncharacterized protein</fullName>
    </submittedName>
</protein>